<feature type="domain" description="FAD-binding" evidence="6">
    <location>
        <begin position="3"/>
        <end position="249"/>
    </location>
</feature>
<gene>
    <name evidence="7" type="ORF">AbraCBS73388_004866</name>
</gene>
<reference evidence="7" key="1">
    <citation type="submission" date="2022-07" db="EMBL/GenBank/DDBJ databases">
        <title>Taxonomy of Aspergillus series Nigri: significant species reduction supported by multi-species coalescent approaches.</title>
        <authorList>
            <person name="Bian C."/>
            <person name="Kusuya Y."/>
            <person name="Sklenar F."/>
            <person name="D'hooge E."/>
            <person name="Yaguchi T."/>
            <person name="Takahashi H."/>
            <person name="Hubka V."/>
        </authorList>
    </citation>
    <scope>NUCLEOTIDE SEQUENCE</scope>
    <source>
        <strain evidence="7">CBS 733.88</strain>
    </source>
</reference>
<dbReference type="Pfam" id="PF01494">
    <property type="entry name" value="FAD_binding_3"/>
    <property type="match status" value="1"/>
</dbReference>
<comment type="similarity">
    <text evidence="1">Belongs to the paxM FAD-dependent monooxygenase family.</text>
</comment>
<evidence type="ECO:0000256" key="5">
    <source>
        <dbReference type="ARBA" id="ARBA00023033"/>
    </source>
</evidence>
<dbReference type="Proteomes" id="UP001143548">
    <property type="component" value="Unassembled WGS sequence"/>
</dbReference>
<proteinExistence type="inferred from homology"/>
<comment type="caution">
    <text evidence="7">The sequence shown here is derived from an EMBL/GenBank/DDBJ whole genome shotgun (WGS) entry which is preliminary data.</text>
</comment>
<keyword evidence="2" id="KW-0285">Flavoprotein</keyword>
<organism evidence="7 8">
    <name type="scientific">Aspergillus brasiliensis</name>
    <dbReference type="NCBI Taxonomy" id="319629"/>
    <lineage>
        <taxon>Eukaryota</taxon>
        <taxon>Fungi</taxon>
        <taxon>Dikarya</taxon>
        <taxon>Ascomycota</taxon>
        <taxon>Pezizomycotina</taxon>
        <taxon>Eurotiomycetes</taxon>
        <taxon>Eurotiomycetidae</taxon>
        <taxon>Eurotiales</taxon>
        <taxon>Aspergillaceae</taxon>
        <taxon>Aspergillus</taxon>
        <taxon>Aspergillus subgen. Circumdati</taxon>
    </lineage>
</organism>
<evidence type="ECO:0000313" key="8">
    <source>
        <dbReference type="Proteomes" id="UP001143548"/>
    </source>
</evidence>
<dbReference type="InterPro" id="IPR002938">
    <property type="entry name" value="FAD-bd"/>
</dbReference>
<evidence type="ECO:0000256" key="2">
    <source>
        <dbReference type="ARBA" id="ARBA00022630"/>
    </source>
</evidence>
<keyword evidence="3" id="KW-0274">FAD</keyword>
<dbReference type="SUPFAM" id="SSF51905">
    <property type="entry name" value="FAD/NAD(P)-binding domain"/>
    <property type="match status" value="1"/>
</dbReference>
<dbReference type="GO" id="GO:0071949">
    <property type="term" value="F:FAD binding"/>
    <property type="evidence" value="ECO:0007669"/>
    <property type="project" value="InterPro"/>
</dbReference>
<dbReference type="PANTHER" id="PTHR13789:SF236">
    <property type="entry name" value="MONOOXYGENASE, PUTATIVE (AFU_ORTHOLOGUE AFUA_6G12060)-RELATED"/>
    <property type="match status" value="1"/>
</dbReference>
<evidence type="ECO:0000256" key="4">
    <source>
        <dbReference type="ARBA" id="ARBA00023002"/>
    </source>
</evidence>
<evidence type="ECO:0000259" key="6">
    <source>
        <dbReference type="Pfam" id="PF01494"/>
    </source>
</evidence>
<evidence type="ECO:0000313" key="7">
    <source>
        <dbReference type="EMBL" id="GKZ27551.1"/>
    </source>
</evidence>
<keyword evidence="4" id="KW-0560">Oxidoreductase</keyword>
<dbReference type="Gene3D" id="3.50.50.60">
    <property type="entry name" value="FAD/NAD(P)-binding domain"/>
    <property type="match status" value="1"/>
</dbReference>
<dbReference type="EMBL" id="BROQ01000229">
    <property type="protein sequence ID" value="GKZ27551.1"/>
    <property type="molecule type" value="Genomic_DNA"/>
</dbReference>
<sequence length="328" mass="36615">MFNHAREIGVKMHLGQEINRVWEGKSSCGIIIDGKKLHADCIISCDGVHSATRSSIINHSPTPRASGYAAYRALIEGKSIAEDPEARWILEGSESRDKFEVFFVGDTQLFLQTANKGAEVIWLCFHKDSRPVVDESNTPANPNDVLNIIKDWPVAQKLWAVIRHTPSHKFIDYPFFDRDPLPTWRSQKGRMMLAGDAAHYFSPGGGQGASQALEDANVIATCLRIAGRDNVPVALQIAENIRHPRATAVQLLGHRATEAWQKQNIGYAEEGCANIAKFPLHDWVYRYDSQSHCEAEFDVVMEAIRTGRAYIPKDVDGMHGEEPKACRL</sequence>
<accession>A0A9W5Z4I9</accession>
<name>A0A9W5Z4I9_9EURO</name>
<dbReference type="PANTHER" id="PTHR13789">
    <property type="entry name" value="MONOOXYGENASE"/>
    <property type="match status" value="1"/>
</dbReference>
<dbReference type="GO" id="GO:0004497">
    <property type="term" value="F:monooxygenase activity"/>
    <property type="evidence" value="ECO:0007669"/>
    <property type="project" value="UniProtKB-KW"/>
</dbReference>
<dbReference type="InterPro" id="IPR036188">
    <property type="entry name" value="FAD/NAD-bd_sf"/>
</dbReference>
<dbReference type="PRINTS" id="PR00420">
    <property type="entry name" value="RNGMNOXGNASE"/>
</dbReference>
<keyword evidence="5" id="KW-0503">Monooxygenase</keyword>
<protein>
    <recommendedName>
        <fullName evidence="6">FAD-binding domain-containing protein</fullName>
    </recommendedName>
</protein>
<dbReference type="InterPro" id="IPR050493">
    <property type="entry name" value="FAD-dep_Monooxygenase_BioMet"/>
</dbReference>
<dbReference type="AlphaFoldDB" id="A0A9W5Z4I9"/>
<evidence type="ECO:0000256" key="3">
    <source>
        <dbReference type="ARBA" id="ARBA00022827"/>
    </source>
</evidence>
<evidence type="ECO:0000256" key="1">
    <source>
        <dbReference type="ARBA" id="ARBA00007992"/>
    </source>
</evidence>